<accession>A0A974DBA7</accession>
<protein>
    <submittedName>
        <fullName evidence="2">Uncharacterized protein</fullName>
    </submittedName>
</protein>
<evidence type="ECO:0000313" key="2">
    <source>
        <dbReference type="EMBL" id="OCT88884.1"/>
    </source>
</evidence>
<keyword evidence="1" id="KW-1133">Transmembrane helix</keyword>
<feature type="transmembrane region" description="Helical" evidence="1">
    <location>
        <begin position="91"/>
        <end position="112"/>
    </location>
</feature>
<proteinExistence type="predicted"/>
<sequence length="114" mass="13265">MVCENNSNQSSFLKTNTYLELNTGFKEADLSLWGRKIKINAPEQYLGLHLINEGVVDLDYPHSNMFFWTVMNIRTVIARLKNIFRFLAKYYVLKSILFCNKLSSVILTSLFISF</sequence>
<dbReference type="EMBL" id="CM004470">
    <property type="protein sequence ID" value="OCT88884.1"/>
    <property type="molecule type" value="Genomic_DNA"/>
</dbReference>
<gene>
    <name evidence="2" type="ORF">XELAEV_18017514mg</name>
</gene>
<keyword evidence="1" id="KW-0472">Membrane</keyword>
<dbReference type="AlphaFoldDB" id="A0A974DBA7"/>
<evidence type="ECO:0000313" key="3">
    <source>
        <dbReference type="Proteomes" id="UP000694892"/>
    </source>
</evidence>
<organism evidence="2 3">
    <name type="scientific">Xenopus laevis</name>
    <name type="common">African clawed frog</name>
    <dbReference type="NCBI Taxonomy" id="8355"/>
    <lineage>
        <taxon>Eukaryota</taxon>
        <taxon>Metazoa</taxon>
        <taxon>Chordata</taxon>
        <taxon>Craniata</taxon>
        <taxon>Vertebrata</taxon>
        <taxon>Euteleostomi</taxon>
        <taxon>Amphibia</taxon>
        <taxon>Batrachia</taxon>
        <taxon>Anura</taxon>
        <taxon>Pipoidea</taxon>
        <taxon>Pipidae</taxon>
        <taxon>Xenopodinae</taxon>
        <taxon>Xenopus</taxon>
        <taxon>Xenopus</taxon>
    </lineage>
</organism>
<dbReference type="Proteomes" id="UP000694892">
    <property type="component" value="Chromosome 3L"/>
</dbReference>
<evidence type="ECO:0000256" key="1">
    <source>
        <dbReference type="SAM" id="Phobius"/>
    </source>
</evidence>
<name>A0A974DBA7_XENLA</name>
<keyword evidence="1" id="KW-0812">Transmembrane</keyword>
<reference evidence="3" key="1">
    <citation type="journal article" date="2016" name="Nature">
        <title>Genome evolution in the allotetraploid frog Xenopus laevis.</title>
        <authorList>
            <person name="Session A.M."/>
            <person name="Uno Y."/>
            <person name="Kwon T."/>
            <person name="Chapman J.A."/>
            <person name="Toyoda A."/>
            <person name="Takahashi S."/>
            <person name="Fukui A."/>
            <person name="Hikosaka A."/>
            <person name="Suzuki A."/>
            <person name="Kondo M."/>
            <person name="van Heeringen S.J."/>
            <person name="Quigley I."/>
            <person name="Heinz S."/>
            <person name="Ogino H."/>
            <person name="Ochi H."/>
            <person name="Hellsten U."/>
            <person name="Lyons J.B."/>
            <person name="Simakov O."/>
            <person name="Putnam N."/>
            <person name="Stites J."/>
            <person name="Kuroki Y."/>
            <person name="Tanaka T."/>
            <person name="Michiue T."/>
            <person name="Watanabe M."/>
            <person name="Bogdanovic O."/>
            <person name="Lister R."/>
            <person name="Georgiou G."/>
            <person name="Paranjpe S.S."/>
            <person name="van Kruijsbergen I."/>
            <person name="Shu S."/>
            <person name="Carlson J."/>
            <person name="Kinoshita T."/>
            <person name="Ohta Y."/>
            <person name="Mawaribuchi S."/>
            <person name="Jenkins J."/>
            <person name="Grimwood J."/>
            <person name="Schmutz J."/>
            <person name="Mitros T."/>
            <person name="Mozaffari S.V."/>
            <person name="Suzuki Y."/>
            <person name="Haramoto Y."/>
            <person name="Yamamoto T.S."/>
            <person name="Takagi C."/>
            <person name="Heald R."/>
            <person name="Miller K."/>
            <person name="Haudenschild C."/>
            <person name="Kitzman J."/>
            <person name="Nakayama T."/>
            <person name="Izutsu Y."/>
            <person name="Robert J."/>
            <person name="Fortriede J."/>
            <person name="Burns K."/>
            <person name="Lotay V."/>
            <person name="Karimi K."/>
            <person name="Yasuoka Y."/>
            <person name="Dichmann D.S."/>
            <person name="Flajnik M.F."/>
            <person name="Houston D.W."/>
            <person name="Shendure J."/>
            <person name="DuPasquier L."/>
            <person name="Vize P.D."/>
            <person name="Zorn A.M."/>
            <person name="Ito M."/>
            <person name="Marcotte E.M."/>
            <person name="Wallingford J.B."/>
            <person name="Ito Y."/>
            <person name="Asashima M."/>
            <person name="Ueno N."/>
            <person name="Matsuda Y."/>
            <person name="Veenstra G.J."/>
            <person name="Fujiyama A."/>
            <person name="Harland R.M."/>
            <person name="Taira M."/>
            <person name="Rokhsar D.S."/>
        </authorList>
    </citation>
    <scope>NUCLEOTIDE SEQUENCE [LARGE SCALE GENOMIC DNA]</scope>
    <source>
        <strain evidence="3">J</strain>
    </source>
</reference>